<evidence type="ECO:0000313" key="3">
    <source>
        <dbReference type="Proteomes" id="UP000198725"/>
    </source>
</evidence>
<feature type="transmembrane region" description="Helical" evidence="1">
    <location>
        <begin position="85"/>
        <end position="105"/>
    </location>
</feature>
<dbReference type="Proteomes" id="UP000198725">
    <property type="component" value="Unassembled WGS sequence"/>
</dbReference>
<gene>
    <name evidence="2" type="ORF">SAMN05192579_12324</name>
</gene>
<dbReference type="AlphaFoldDB" id="A0A1I4GDU8"/>
<protein>
    <submittedName>
        <fullName evidence="2">AmpE protein</fullName>
    </submittedName>
</protein>
<evidence type="ECO:0000313" key="2">
    <source>
        <dbReference type="EMBL" id="SFL27296.1"/>
    </source>
</evidence>
<dbReference type="EMBL" id="FOSR01000023">
    <property type="protein sequence ID" value="SFL27296.1"/>
    <property type="molecule type" value="Genomic_DNA"/>
</dbReference>
<sequence length="303" mass="33658">MPYNAKHLRKHIVIMAIRLLVALIALGLLHLQPRLACWRGDGGFRRWVAQISDTSGAGRVALALLLPLALCALVIWLLGLLPLPALLQLIFALAVLLFCFGPHAYEADLEAVLHAPDDVRREAAAQALGEDGEYVAWRAPELGEAIALAALRRRFGVVLWFFLLGPVGALLYRLARTLGRDESLTLDPAARAIARQFANILDWLPAQLLVFTLALVGHWEAVIGAWRRWHHLARPDDWYRNGPGFLAAAARADILTDIEGGDGYTEERIDTLLELRRLRSALLRALLVWLSVVALIVIAGWWR</sequence>
<dbReference type="GO" id="GO:0005886">
    <property type="term" value="C:plasma membrane"/>
    <property type="evidence" value="ECO:0007669"/>
    <property type="project" value="TreeGrafter"/>
</dbReference>
<dbReference type="PANTHER" id="PTHR38684">
    <property type="entry name" value="PROTEIN AMPE"/>
    <property type="match status" value="1"/>
</dbReference>
<keyword evidence="1" id="KW-1133">Transmembrane helix</keyword>
<accession>A0A1I4GDU8</accession>
<keyword evidence="3" id="KW-1185">Reference proteome</keyword>
<name>A0A1I4GDU8_9GAMM</name>
<keyword evidence="1" id="KW-0472">Membrane</keyword>
<dbReference type="PANTHER" id="PTHR38684:SF1">
    <property type="entry name" value="PROTEIN AMPE"/>
    <property type="match status" value="1"/>
</dbReference>
<feature type="transmembrane region" description="Helical" evidence="1">
    <location>
        <begin position="281"/>
        <end position="302"/>
    </location>
</feature>
<keyword evidence="1" id="KW-0812">Transmembrane</keyword>
<dbReference type="GO" id="GO:0046677">
    <property type="term" value="P:response to antibiotic"/>
    <property type="evidence" value="ECO:0007669"/>
    <property type="project" value="TreeGrafter"/>
</dbReference>
<proteinExistence type="predicted"/>
<dbReference type="InterPro" id="IPR052966">
    <property type="entry name" value="Beta-lactamase_Reg"/>
</dbReference>
<evidence type="ECO:0000256" key="1">
    <source>
        <dbReference type="SAM" id="Phobius"/>
    </source>
</evidence>
<feature type="transmembrane region" description="Helical" evidence="1">
    <location>
        <begin position="157"/>
        <end position="175"/>
    </location>
</feature>
<feature type="transmembrane region" description="Helical" evidence="1">
    <location>
        <begin position="60"/>
        <end position="78"/>
    </location>
</feature>
<reference evidence="3" key="1">
    <citation type="submission" date="2016-10" db="EMBL/GenBank/DDBJ databases">
        <authorList>
            <person name="Varghese N."/>
            <person name="Submissions S."/>
        </authorList>
    </citation>
    <scope>NUCLEOTIDE SEQUENCE [LARGE SCALE GENOMIC DNA]</scope>
    <source>
        <strain evidence="3">MO64</strain>
    </source>
</reference>
<organism evidence="2 3">
    <name type="scientific">Rhodanobacter glycinis</name>
    <dbReference type="NCBI Taxonomy" id="582702"/>
    <lineage>
        <taxon>Bacteria</taxon>
        <taxon>Pseudomonadati</taxon>
        <taxon>Pseudomonadota</taxon>
        <taxon>Gammaproteobacteria</taxon>
        <taxon>Lysobacterales</taxon>
        <taxon>Rhodanobacteraceae</taxon>
        <taxon>Rhodanobacter</taxon>
    </lineage>
</organism>